<dbReference type="Gene3D" id="2.40.50.120">
    <property type="match status" value="1"/>
</dbReference>
<evidence type="ECO:0000313" key="2">
    <source>
        <dbReference type="EMBL" id="VDM31704.1"/>
    </source>
</evidence>
<feature type="transmembrane region" description="Helical" evidence="1">
    <location>
        <begin position="6"/>
        <end position="25"/>
    </location>
</feature>
<dbReference type="InterPro" id="IPR008993">
    <property type="entry name" value="TIMP-like_OB-fold"/>
</dbReference>
<evidence type="ECO:0000313" key="4">
    <source>
        <dbReference type="WBParaSite" id="TTAC_0000735301-mRNA-1"/>
    </source>
</evidence>
<keyword evidence="3" id="KW-1185">Reference proteome</keyword>
<sequence length="226" mass="25489">MRRLPRYVVSGVHFTTACMLLFFLMPRRTGGYRQRNFSSYRASSTAVNFGADREHLEAHMRQHTRSFCTCGNDILQSRFCKQDFVIVAGRTPTQSRTFYRTSGPNLLHFAGTILSLEVKQVLKGPLEANKTVDVHFIQGTACGVTPPMIPTKKANFLITGFRLCFPSCDKTLHYHNQQTTQLFLVTRCSASMPLESLSITQIAGLFLGLYNCNKESCRVSLLGKIY</sequence>
<gene>
    <name evidence="2" type="ORF">TTAC_LOCUS7338</name>
</gene>
<dbReference type="EMBL" id="UYWX01020363">
    <property type="protein sequence ID" value="VDM31704.1"/>
    <property type="molecule type" value="Genomic_DNA"/>
</dbReference>
<name>A0A0R3X260_HYDTA</name>
<evidence type="ECO:0000256" key="1">
    <source>
        <dbReference type="SAM" id="Phobius"/>
    </source>
</evidence>
<dbReference type="WBParaSite" id="TTAC_0000735301-mRNA-1">
    <property type="protein sequence ID" value="TTAC_0000735301-mRNA-1"/>
    <property type="gene ID" value="TTAC_0000735301"/>
</dbReference>
<dbReference type="OrthoDB" id="6281533at2759"/>
<keyword evidence="1" id="KW-0472">Membrane</keyword>
<dbReference type="SUPFAM" id="SSF50242">
    <property type="entry name" value="TIMP-like"/>
    <property type="match status" value="1"/>
</dbReference>
<organism evidence="4">
    <name type="scientific">Hydatigena taeniaeformis</name>
    <name type="common">Feline tapeworm</name>
    <name type="synonym">Taenia taeniaeformis</name>
    <dbReference type="NCBI Taxonomy" id="6205"/>
    <lineage>
        <taxon>Eukaryota</taxon>
        <taxon>Metazoa</taxon>
        <taxon>Spiralia</taxon>
        <taxon>Lophotrochozoa</taxon>
        <taxon>Platyhelminthes</taxon>
        <taxon>Cestoda</taxon>
        <taxon>Eucestoda</taxon>
        <taxon>Cyclophyllidea</taxon>
        <taxon>Taeniidae</taxon>
        <taxon>Hydatigera</taxon>
    </lineage>
</organism>
<accession>A0A0R3X260</accession>
<dbReference type="Proteomes" id="UP000274429">
    <property type="component" value="Unassembled WGS sequence"/>
</dbReference>
<keyword evidence="1" id="KW-1133">Transmembrane helix</keyword>
<protein>
    <submittedName>
        <fullName evidence="4">Secreted protein</fullName>
    </submittedName>
</protein>
<proteinExistence type="predicted"/>
<keyword evidence="1" id="KW-0812">Transmembrane</keyword>
<dbReference type="PROSITE" id="PS51257">
    <property type="entry name" value="PROKAR_LIPOPROTEIN"/>
    <property type="match status" value="1"/>
</dbReference>
<reference evidence="2 3" key="2">
    <citation type="submission" date="2018-11" db="EMBL/GenBank/DDBJ databases">
        <authorList>
            <consortium name="Pathogen Informatics"/>
        </authorList>
    </citation>
    <scope>NUCLEOTIDE SEQUENCE [LARGE SCALE GENOMIC DNA]</scope>
</reference>
<dbReference type="AlphaFoldDB" id="A0A0R3X260"/>
<evidence type="ECO:0000313" key="3">
    <source>
        <dbReference type="Proteomes" id="UP000274429"/>
    </source>
</evidence>
<reference evidence="4" key="1">
    <citation type="submission" date="2017-02" db="UniProtKB">
        <authorList>
            <consortium name="WormBaseParasite"/>
        </authorList>
    </citation>
    <scope>IDENTIFICATION</scope>
</reference>